<dbReference type="AlphaFoldDB" id="A0A7W8UIK4"/>
<dbReference type="Proteomes" id="UP000585507">
    <property type="component" value="Unassembled WGS sequence"/>
</dbReference>
<dbReference type="InterPro" id="IPR029069">
    <property type="entry name" value="HotDog_dom_sf"/>
</dbReference>
<protein>
    <submittedName>
        <fullName evidence="1">Acyl-CoA thioester hydrolase</fullName>
        <ecNumber evidence="1">3.1.2.-</ecNumber>
    </submittedName>
</protein>
<dbReference type="EMBL" id="JACHBK010000015">
    <property type="protein sequence ID" value="MBB5538860.1"/>
    <property type="molecule type" value="Genomic_DNA"/>
</dbReference>
<reference evidence="1 2" key="1">
    <citation type="submission" date="2020-08" db="EMBL/GenBank/DDBJ databases">
        <title>Genomic Encyclopedia of Type Strains, Phase IV (KMG-V): Genome sequencing to study the core and pangenomes of soil and plant-associated prokaryotes.</title>
        <authorList>
            <person name="Whitman W."/>
        </authorList>
    </citation>
    <scope>NUCLEOTIDE SEQUENCE [LARGE SCALE GENOMIC DNA]</scope>
    <source>
        <strain evidence="1 2">SEMIA 4084</strain>
    </source>
</reference>
<dbReference type="CDD" id="cd00586">
    <property type="entry name" value="4HBT"/>
    <property type="match status" value="1"/>
</dbReference>
<comment type="caution">
    <text evidence="1">The sequence shown here is derived from an EMBL/GenBank/DDBJ whole genome shotgun (WGS) entry which is preliminary data.</text>
</comment>
<keyword evidence="2" id="KW-1185">Reference proteome</keyword>
<evidence type="ECO:0000313" key="2">
    <source>
        <dbReference type="Proteomes" id="UP000585507"/>
    </source>
</evidence>
<keyword evidence="1" id="KW-0378">Hydrolase</keyword>
<dbReference type="Pfam" id="PF13279">
    <property type="entry name" value="4HBT_2"/>
    <property type="match status" value="1"/>
</dbReference>
<sequence>METLKAVAHPWLCDAMGHMNVRFYTAFFDDASSFFVGGLGGGVDQLADAHLGWADVRHVVEFREEIRSGGLLRVCTRVIKVGRTSLTFQHELTGPCGNLHATMEVVSVMFDLEKRQAVPLPDTIRTAAEHLLSQQVD</sequence>
<dbReference type="GO" id="GO:0016787">
    <property type="term" value="F:hydrolase activity"/>
    <property type="evidence" value="ECO:0007669"/>
    <property type="project" value="UniProtKB-KW"/>
</dbReference>
<evidence type="ECO:0000313" key="1">
    <source>
        <dbReference type="EMBL" id="MBB5538860.1"/>
    </source>
</evidence>
<gene>
    <name evidence="1" type="ORF">GGD55_005600</name>
</gene>
<name>A0A7W8UIK4_9HYPH</name>
<dbReference type="EC" id="3.1.2.-" evidence="1"/>
<proteinExistence type="predicted"/>
<dbReference type="RefSeq" id="WP_154663275.1">
    <property type="nucleotide sequence ID" value="NZ_JACHBK010000015.1"/>
</dbReference>
<accession>A0A7W8UIK4</accession>
<organism evidence="1 2">
    <name type="scientific">Rhizobium giardinii</name>
    <dbReference type="NCBI Taxonomy" id="56731"/>
    <lineage>
        <taxon>Bacteria</taxon>
        <taxon>Pseudomonadati</taxon>
        <taxon>Pseudomonadota</taxon>
        <taxon>Alphaproteobacteria</taxon>
        <taxon>Hyphomicrobiales</taxon>
        <taxon>Rhizobiaceae</taxon>
        <taxon>Rhizobium/Agrobacterium group</taxon>
        <taxon>Rhizobium</taxon>
    </lineage>
</organism>
<dbReference type="Gene3D" id="3.10.129.10">
    <property type="entry name" value="Hotdog Thioesterase"/>
    <property type="match status" value="1"/>
</dbReference>
<dbReference type="SUPFAM" id="SSF54637">
    <property type="entry name" value="Thioesterase/thiol ester dehydrase-isomerase"/>
    <property type="match status" value="1"/>
</dbReference>